<organism evidence="1">
    <name type="scientific">Albugo laibachii Nc14</name>
    <dbReference type="NCBI Taxonomy" id="890382"/>
    <lineage>
        <taxon>Eukaryota</taxon>
        <taxon>Sar</taxon>
        <taxon>Stramenopiles</taxon>
        <taxon>Oomycota</taxon>
        <taxon>Peronosporomycetes</taxon>
        <taxon>Albuginales</taxon>
        <taxon>Albuginaceae</taxon>
        <taxon>Albugo</taxon>
    </lineage>
</organism>
<reference evidence="1" key="2">
    <citation type="submission" date="2011-02" db="EMBL/GenBank/DDBJ databases">
        <authorList>
            <person name="MacLean D."/>
        </authorList>
    </citation>
    <scope>NUCLEOTIDE SEQUENCE</scope>
</reference>
<reference evidence="1" key="1">
    <citation type="journal article" date="2011" name="PLoS Biol.">
        <title>Gene gain and loss during evolution of obligate parasitism in the white rust pathogen of Arabidopsis thaliana.</title>
        <authorList>
            <person name="Kemen E."/>
            <person name="Gardiner A."/>
            <person name="Schultz-Larsen T."/>
            <person name="Kemen A.C."/>
            <person name="Balmuth A.L."/>
            <person name="Robert-Seilaniantz A."/>
            <person name="Bailey K."/>
            <person name="Holub E."/>
            <person name="Studholme D.J."/>
            <person name="Maclean D."/>
            <person name="Jones J.D."/>
        </authorList>
    </citation>
    <scope>NUCLEOTIDE SEQUENCE</scope>
</reference>
<evidence type="ECO:0000313" key="1">
    <source>
        <dbReference type="EMBL" id="CCA19533.1"/>
    </source>
</evidence>
<dbReference type="HOGENOM" id="CLU_2872291_0_0_1"/>
<proteinExistence type="predicted"/>
<protein>
    <submittedName>
        <fullName evidence="1">AlNc14C73G4959 protein</fullName>
    </submittedName>
</protein>
<sequence length="64" mass="7177">MRETRKSHLFVKMTQHPLEEFYAPIAALYVGPGYTYNEHALLLLNSGSCQPPCALFHGKCPSVL</sequence>
<dbReference type="EMBL" id="FR824118">
    <property type="protein sequence ID" value="CCA19533.1"/>
    <property type="molecule type" value="Genomic_DNA"/>
</dbReference>
<accession>F0WEA2</accession>
<dbReference type="AlphaFoldDB" id="F0WEA2"/>
<gene>
    <name evidence="1" type="primary">AlNc14C73G4959</name>
    <name evidence="1" type="ORF">ALNC14_056760</name>
</gene>
<name>F0WEA2_9STRA</name>